<dbReference type="InterPro" id="IPR036388">
    <property type="entry name" value="WH-like_DNA-bd_sf"/>
</dbReference>
<evidence type="ECO:0000256" key="2">
    <source>
        <dbReference type="ARBA" id="ARBA00023125"/>
    </source>
</evidence>
<dbReference type="PANTHER" id="PTHR42756">
    <property type="entry name" value="TRANSCRIPTIONAL REGULATOR, MARR"/>
    <property type="match status" value="1"/>
</dbReference>
<dbReference type="PANTHER" id="PTHR42756:SF1">
    <property type="entry name" value="TRANSCRIPTIONAL REPRESSOR OF EMRAB OPERON"/>
    <property type="match status" value="1"/>
</dbReference>
<organism evidence="5 6">
    <name type="scientific">Erwinia mallotivora</name>
    <dbReference type="NCBI Taxonomy" id="69222"/>
    <lineage>
        <taxon>Bacteria</taxon>
        <taxon>Pseudomonadati</taxon>
        <taxon>Pseudomonadota</taxon>
        <taxon>Gammaproteobacteria</taxon>
        <taxon>Enterobacterales</taxon>
        <taxon>Erwiniaceae</taxon>
        <taxon>Erwinia</taxon>
    </lineage>
</organism>
<evidence type="ECO:0000256" key="1">
    <source>
        <dbReference type="ARBA" id="ARBA00023015"/>
    </source>
</evidence>
<sequence>MQYDHVDRLLVQWLQQRPDLDCSSMGVLGRVSRMSRIVEKNLEKTFKNNNLSQTEFDILATLRRLNTPTTPTELYQTLMLSSGAMSTRVERLVQRGFIERVYSEADRRSCNLSLTDKGMQLIDKAISEHVSNEDDILSPLNAEQREQLASLLRIWLLAKEK</sequence>
<evidence type="ECO:0000259" key="4">
    <source>
        <dbReference type="PROSITE" id="PS50995"/>
    </source>
</evidence>
<protein>
    <submittedName>
        <fullName evidence="5">MarR family transcriptional regulator</fullName>
    </submittedName>
</protein>
<comment type="caution">
    <text evidence="5">The sequence shown here is derived from an EMBL/GenBank/DDBJ whole genome shotgun (WGS) entry which is preliminary data.</text>
</comment>
<dbReference type="PROSITE" id="PS50995">
    <property type="entry name" value="HTH_MARR_2"/>
    <property type="match status" value="1"/>
</dbReference>
<accession>A0A014NU20</accession>
<dbReference type="InterPro" id="IPR023187">
    <property type="entry name" value="Tscrpt_reg_MarR-type_CS"/>
</dbReference>
<dbReference type="Pfam" id="PF01047">
    <property type="entry name" value="MarR"/>
    <property type="match status" value="1"/>
</dbReference>
<proteinExistence type="predicted"/>
<dbReference type="PRINTS" id="PR00598">
    <property type="entry name" value="HTHMARR"/>
</dbReference>
<dbReference type="GO" id="GO:0003677">
    <property type="term" value="F:DNA binding"/>
    <property type="evidence" value="ECO:0007669"/>
    <property type="project" value="UniProtKB-KW"/>
</dbReference>
<dbReference type="InterPro" id="IPR036390">
    <property type="entry name" value="WH_DNA-bd_sf"/>
</dbReference>
<gene>
    <name evidence="5" type="ORF">BG55_00345</name>
</gene>
<dbReference type="InterPro" id="IPR000835">
    <property type="entry name" value="HTH_MarR-typ"/>
</dbReference>
<keyword evidence="1" id="KW-0805">Transcription regulation</keyword>
<keyword evidence="3" id="KW-0804">Transcription</keyword>
<dbReference type="STRING" id="69222.BG55_00345"/>
<name>A0A014NU20_9GAMM</name>
<feature type="domain" description="HTH marR-type" evidence="4">
    <location>
        <begin position="24"/>
        <end position="157"/>
    </location>
</feature>
<dbReference type="PROSITE" id="PS01117">
    <property type="entry name" value="HTH_MARR_1"/>
    <property type="match status" value="1"/>
</dbReference>
<keyword evidence="6" id="KW-1185">Reference proteome</keyword>
<dbReference type="PATRIC" id="fig|69222.5.peg.87"/>
<evidence type="ECO:0000313" key="5">
    <source>
        <dbReference type="EMBL" id="EXU77335.1"/>
    </source>
</evidence>
<dbReference type="RefSeq" id="WP_034932933.1">
    <property type="nucleotide sequence ID" value="NZ_JFHN01000011.1"/>
</dbReference>
<evidence type="ECO:0000313" key="6">
    <source>
        <dbReference type="Proteomes" id="UP000019918"/>
    </source>
</evidence>
<dbReference type="EMBL" id="JFHN01000011">
    <property type="protein sequence ID" value="EXU77335.1"/>
    <property type="molecule type" value="Genomic_DNA"/>
</dbReference>
<evidence type="ECO:0000256" key="3">
    <source>
        <dbReference type="ARBA" id="ARBA00023163"/>
    </source>
</evidence>
<dbReference type="AlphaFoldDB" id="A0A014NU20"/>
<reference evidence="5 6" key="1">
    <citation type="submission" date="2014-02" db="EMBL/GenBank/DDBJ databases">
        <title>Draft genome of Erwinia mallotivora strain BT-MARDI, a papaya dieback pathogen.</title>
        <authorList>
            <person name="Redzuan R."/>
            <person name="Abu Bakar N."/>
            <person name="Badrun R."/>
            <person name="Mohd Raih M.F."/>
            <person name="Rozano L."/>
            <person name="Mat Amin N."/>
        </authorList>
    </citation>
    <scope>NUCLEOTIDE SEQUENCE [LARGE SCALE GENOMIC DNA]</scope>
    <source>
        <strain evidence="5 6">BT-MARDI</strain>
    </source>
</reference>
<dbReference type="OrthoDB" id="32523at2"/>
<dbReference type="Gene3D" id="1.10.10.10">
    <property type="entry name" value="Winged helix-like DNA-binding domain superfamily/Winged helix DNA-binding domain"/>
    <property type="match status" value="1"/>
</dbReference>
<keyword evidence="2" id="KW-0238">DNA-binding</keyword>
<dbReference type="SUPFAM" id="SSF46785">
    <property type="entry name" value="Winged helix' DNA-binding domain"/>
    <property type="match status" value="1"/>
</dbReference>
<dbReference type="GO" id="GO:0003700">
    <property type="term" value="F:DNA-binding transcription factor activity"/>
    <property type="evidence" value="ECO:0007669"/>
    <property type="project" value="InterPro"/>
</dbReference>
<dbReference type="Proteomes" id="UP000019918">
    <property type="component" value="Unassembled WGS sequence"/>
</dbReference>
<dbReference type="SMART" id="SM00347">
    <property type="entry name" value="HTH_MARR"/>
    <property type="match status" value="1"/>
</dbReference>